<dbReference type="AlphaFoldDB" id="A0A3G7TXK6"/>
<gene>
    <name evidence="1" type="ORF">C4K04_5297</name>
</gene>
<reference evidence="1 2" key="1">
    <citation type="submission" date="2018-03" db="EMBL/GenBank/DDBJ databases">
        <title>Diversity of phytobeneficial traits revealed by whole-genome analysis of worldwide-isolated phenazine-producing Pseudomonas spp.</title>
        <authorList>
            <person name="Biessy A."/>
            <person name="Novinscak A."/>
            <person name="Blom J."/>
            <person name="Leger G."/>
            <person name="Thomashow L.S."/>
            <person name="Cazorla F.M."/>
            <person name="Josic D."/>
            <person name="Filion M."/>
        </authorList>
    </citation>
    <scope>NUCLEOTIDE SEQUENCE [LARGE SCALE GENOMIC DNA]</scope>
    <source>
        <strain evidence="1 2">B25</strain>
    </source>
</reference>
<proteinExistence type="predicted"/>
<protein>
    <submittedName>
        <fullName evidence="1">Uncharacterized protein</fullName>
    </submittedName>
</protein>
<organism evidence="1 2">
    <name type="scientific">Pseudomonas chlororaphis</name>
    <dbReference type="NCBI Taxonomy" id="587753"/>
    <lineage>
        <taxon>Bacteria</taxon>
        <taxon>Pseudomonadati</taxon>
        <taxon>Pseudomonadota</taxon>
        <taxon>Gammaproteobacteria</taxon>
        <taxon>Pseudomonadales</taxon>
        <taxon>Pseudomonadaceae</taxon>
        <taxon>Pseudomonas</taxon>
    </lineage>
</organism>
<dbReference type="EMBL" id="CP027753">
    <property type="protein sequence ID" value="AZE50946.1"/>
    <property type="molecule type" value="Genomic_DNA"/>
</dbReference>
<dbReference type="Proteomes" id="UP000268048">
    <property type="component" value="Chromosome"/>
</dbReference>
<accession>A0A3G7TXK6</accession>
<evidence type="ECO:0000313" key="2">
    <source>
        <dbReference type="Proteomes" id="UP000268048"/>
    </source>
</evidence>
<sequence length="85" mass="9057">MTWPVTQDQLAQARVVGFTSLKGLMTARAYGKKPCTHRAVRRICAGGGNCGYTPFGVLTSTARSQRMIKRNGCARPQISGLAGDG</sequence>
<evidence type="ECO:0000313" key="1">
    <source>
        <dbReference type="EMBL" id="AZE50946.1"/>
    </source>
</evidence>
<name>A0A3G7TXK6_9PSED</name>